<dbReference type="AlphaFoldDB" id="A0A0F9JMH5"/>
<proteinExistence type="predicted"/>
<evidence type="ECO:0000313" key="1">
    <source>
        <dbReference type="EMBL" id="KKM70828.1"/>
    </source>
</evidence>
<reference evidence="1" key="1">
    <citation type="journal article" date="2015" name="Nature">
        <title>Complex archaea that bridge the gap between prokaryotes and eukaryotes.</title>
        <authorList>
            <person name="Spang A."/>
            <person name="Saw J.H."/>
            <person name="Jorgensen S.L."/>
            <person name="Zaremba-Niedzwiedzka K."/>
            <person name="Martijn J."/>
            <person name="Lind A.E."/>
            <person name="van Eijk R."/>
            <person name="Schleper C."/>
            <person name="Guy L."/>
            <person name="Ettema T.J."/>
        </authorList>
    </citation>
    <scope>NUCLEOTIDE SEQUENCE</scope>
</reference>
<accession>A0A0F9JMH5</accession>
<name>A0A0F9JMH5_9ZZZZ</name>
<comment type="caution">
    <text evidence="1">The sequence shown here is derived from an EMBL/GenBank/DDBJ whole genome shotgun (WGS) entry which is preliminary data.</text>
</comment>
<gene>
    <name evidence="1" type="ORF">LCGC14_1436800</name>
</gene>
<dbReference type="EMBL" id="LAZR01009743">
    <property type="protein sequence ID" value="KKM70828.1"/>
    <property type="molecule type" value="Genomic_DNA"/>
</dbReference>
<protein>
    <submittedName>
        <fullName evidence="1">Uncharacterized protein</fullName>
    </submittedName>
</protein>
<sequence length="110" mass="11515">MAANIEAPDHIAVGTSEGDVVPELTAGQTKRVFLIITNIGIAAATLDLHRYDAGGAESLNANNAIYKSRPVEPNSLELLEISFTLTAGWKVTALASAASSIVIHTDTIDL</sequence>
<organism evidence="1">
    <name type="scientific">marine sediment metagenome</name>
    <dbReference type="NCBI Taxonomy" id="412755"/>
    <lineage>
        <taxon>unclassified sequences</taxon>
        <taxon>metagenomes</taxon>
        <taxon>ecological metagenomes</taxon>
    </lineage>
</organism>